<dbReference type="Proteomes" id="UP000239650">
    <property type="component" value="Unassembled WGS sequence"/>
</dbReference>
<dbReference type="GeneID" id="57133318"/>
<name>A0A223K199_LATSK</name>
<evidence type="ECO:0008006" key="6">
    <source>
        <dbReference type="Google" id="ProtNLM"/>
    </source>
</evidence>
<dbReference type="RefSeq" id="WP_016264706.1">
    <property type="nucleotide sequence ID" value="NZ_AP017931.1"/>
</dbReference>
<dbReference type="EMBL" id="CP122959">
    <property type="protein sequence ID" value="WGI19639.1"/>
    <property type="molecule type" value="Genomic_DNA"/>
</dbReference>
<sequence length="143" mass="17093">MQTYRIKKPRKLEITYDDQILTLHYPGLLKKNDKDDREIAFKKLKSVRFFEATYRQGHLQILYQKPNHALEKIIISFEAADNDDLQKLYQLMNDYIEKPAEEDLSFVKKGELIMAYLKMKEDGLMTDDEFEEKKKRILGLEDQ</sequence>
<organism evidence="2 5">
    <name type="scientific">Latilactobacillus sakei</name>
    <name type="common">Lactobacillus sakei</name>
    <dbReference type="NCBI Taxonomy" id="1599"/>
    <lineage>
        <taxon>Bacteria</taxon>
        <taxon>Bacillati</taxon>
        <taxon>Bacillota</taxon>
        <taxon>Bacilli</taxon>
        <taxon>Lactobacillales</taxon>
        <taxon>Lactobacillaceae</taxon>
        <taxon>Latilactobacillus</taxon>
    </lineage>
</organism>
<evidence type="ECO:0000313" key="1">
    <source>
        <dbReference type="EMBL" id="PKX76745.1"/>
    </source>
</evidence>
<reference evidence="1 4" key="1">
    <citation type="submission" date="2016-09" db="EMBL/GenBank/DDBJ databases">
        <authorList>
            <person name="Inglin R.C."/>
        </authorList>
    </citation>
    <scope>NUCLEOTIDE SEQUENCE [LARGE SCALE GENOMIC DNA]</scope>
    <source>
        <strain evidence="1 4">RI-517</strain>
    </source>
</reference>
<proteinExistence type="predicted"/>
<dbReference type="Proteomes" id="UP000234349">
    <property type="component" value="Unassembled WGS sequence"/>
</dbReference>
<protein>
    <recommendedName>
        <fullName evidence="6">SHOCT domain-containing protein</fullName>
    </recommendedName>
</protein>
<evidence type="ECO:0000313" key="2">
    <source>
        <dbReference type="EMBL" id="SPE23522.1"/>
    </source>
</evidence>
<reference evidence="3" key="3">
    <citation type="submission" date="2023-04" db="EMBL/GenBank/DDBJ databases">
        <title>Novel strain of Lactilactobacillus sakei and use thereof.</title>
        <authorList>
            <person name="Kim S.Y."/>
        </authorList>
    </citation>
    <scope>NUCLEOTIDE SEQUENCE</scope>
    <source>
        <strain evidence="3">HUP1</strain>
    </source>
</reference>
<dbReference type="EMBL" id="MKGH01000042">
    <property type="protein sequence ID" value="PKX76745.1"/>
    <property type="molecule type" value="Genomic_DNA"/>
</dbReference>
<evidence type="ECO:0000313" key="5">
    <source>
        <dbReference type="Proteomes" id="UP000239650"/>
    </source>
</evidence>
<accession>A0A223K199</accession>
<dbReference type="AlphaFoldDB" id="A0A223K199"/>
<evidence type="ECO:0000313" key="3">
    <source>
        <dbReference type="EMBL" id="WGI19639.1"/>
    </source>
</evidence>
<gene>
    <name evidence="1" type="ORF">CUR37_08605</name>
    <name evidence="2" type="ORF">LAS9267_02003</name>
    <name evidence="3" type="ORF">QBD03_02685</name>
</gene>
<dbReference type="Proteomes" id="UP001179858">
    <property type="component" value="Chromosome"/>
</dbReference>
<dbReference type="EMBL" id="OKRC01000014">
    <property type="protein sequence ID" value="SPE23522.1"/>
    <property type="molecule type" value="Genomic_DNA"/>
</dbReference>
<reference evidence="2 5" key="2">
    <citation type="submission" date="2018-02" db="EMBL/GenBank/DDBJ databases">
        <authorList>
            <person name="Rodrigo-Torres L."/>
            <person name="Arahal R. D."/>
            <person name="Lucena T."/>
        </authorList>
    </citation>
    <scope>NUCLEOTIDE SEQUENCE [LARGE SCALE GENOMIC DNA]</scope>
    <source>
        <strain evidence="2 5">CECT 9267</strain>
    </source>
</reference>
<evidence type="ECO:0000313" key="4">
    <source>
        <dbReference type="Proteomes" id="UP000234349"/>
    </source>
</evidence>